<accession>A0ABS1L9N3</accession>
<keyword evidence="3" id="KW-1185">Reference proteome</keyword>
<dbReference type="InterPro" id="IPR014457">
    <property type="entry name" value="UCP010260"/>
</dbReference>
<comment type="caution">
    <text evidence="2">The sequence shown here is derived from an EMBL/GenBank/DDBJ whole genome shotgun (WGS) entry which is preliminary data.</text>
</comment>
<dbReference type="PANTHER" id="PTHR34202:SF1">
    <property type="entry name" value="UPF0548 PROTEIN"/>
    <property type="match status" value="1"/>
</dbReference>
<reference evidence="2 3" key="1">
    <citation type="submission" date="2021-01" db="EMBL/GenBank/DDBJ databases">
        <title>Genome seq and assembly of Nocardiodes sp. G10.</title>
        <authorList>
            <person name="Chhetri G."/>
        </authorList>
    </citation>
    <scope>NUCLEOTIDE SEQUENCE [LARGE SCALE GENOMIC DNA]</scope>
    <source>
        <strain evidence="2 3">G10</strain>
    </source>
</reference>
<name>A0ABS1L9N3_9ACTN</name>
<gene>
    <name evidence="2" type="ORF">JI751_12310</name>
</gene>
<evidence type="ECO:0000313" key="2">
    <source>
        <dbReference type="EMBL" id="MBL0748396.1"/>
    </source>
</evidence>
<dbReference type="EMBL" id="JAERSG010000003">
    <property type="protein sequence ID" value="MBL0748396.1"/>
    <property type="molecule type" value="Genomic_DNA"/>
</dbReference>
<evidence type="ECO:0000313" key="3">
    <source>
        <dbReference type="Proteomes" id="UP000636918"/>
    </source>
</evidence>
<dbReference type="RefSeq" id="WP_201936615.1">
    <property type="nucleotide sequence ID" value="NZ_JAERSG010000003.1"/>
</dbReference>
<proteinExistence type="predicted"/>
<feature type="domain" description="DUF1990" evidence="1">
    <location>
        <begin position="20"/>
        <end position="176"/>
    </location>
</feature>
<evidence type="ECO:0000259" key="1">
    <source>
        <dbReference type="Pfam" id="PF09348"/>
    </source>
</evidence>
<dbReference type="Proteomes" id="UP000636918">
    <property type="component" value="Unassembled WGS sequence"/>
</dbReference>
<dbReference type="Pfam" id="PF09348">
    <property type="entry name" value="DUF1990"/>
    <property type="match status" value="1"/>
</dbReference>
<dbReference type="PANTHER" id="PTHR34202">
    <property type="entry name" value="UPF0548 PROTEIN"/>
    <property type="match status" value="1"/>
</dbReference>
<sequence>MRGAGLTDHEAAALRGAELTYPSPGATTAGTPPPAYRLIDHERLLGHGRERFDRAARTVMSWEMHRRAGLTVRASSRDVVEGSVAVIRIGTRHLGLDAPVRVVYVVDEPGRQGFAYGTLAGHPERGEEAFVVELRDDESVVFTISAFSQPATRLARLGGPVSRGVQAFITERYLRAV</sequence>
<protein>
    <submittedName>
        <fullName evidence="2">DUF1990 domain-containing protein</fullName>
    </submittedName>
</protein>
<organism evidence="2 3">
    <name type="scientific">Nocardioides baculatus</name>
    <dbReference type="NCBI Taxonomy" id="2801337"/>
    <lineage>
        <taxon>Bacteria</taxon>
        <taxon>Bacillati</taxon>
        <taxon>Actinomycetota</taxon>
        <taxon>Actinomycetes</taxon>
        <taxon>Propionibacteriales</taxon>
        <taxon>Nocardioidaceae</taxon>
        <taxon>Nocardioides</taxon>
    </lineage>
</organism>
<dbReference type="InterPro" id="IPR018960">
    <property type="entry name" value="DUF1990"/>
</dbReference>
<dbReference type="PIRSF" id="PIRSF010260">
    <property type="entry name" value="UCP010260"/>
    <property type="match status" value="1"/>
</dbReference>